<keyword evidence="4" id="KW-1185">Reference proteome</keyword>
<accession>A0A090MPD9</accession>
<name>A0A090MPD9_AFIFE</name>
<evidence type="ECO:0000313" key="3">
    <source>
        <dbReference type="EMBL" id="SUU85186.1"/>
    </source>
</evidence>
<dbReference type="STRING" id="1035.BN961_02668"/>
<dbReference type="EMBL" id="CCAZ020000002">
    <property type="protein sequence ID" value="CEG09245.1"/>
    <property type="molecule type" value="Genomic_DNA"/>
</dbReference>
<dbReference type="Proteomes" id="UP000035762">
    <property type="component" value="Unassembled WGS sequence"/>
</dbReference>
<dbReference type="Proteomes" id="UP000254343">
    <property type="component" value="Unassembled WGS sequence"/>
</dbReference>
<reference evidence="2 4" key="1">
    <citation type="journal article" date="2014" name="Genome Announc.">
        <title>Genome Sequence of Afipia felis Strain 76713, Isolated in Hospital Water Using an Amoeba Co-Culture Procedure.</title>
        <authorList>
            <person name="Benamar S."/>
            <person name="La Scola B."/>
            <person name="Croce O."/>
        </authorList>
    </citation>
    <scope>NUCLEOTIDE SEQUENCE [LARGE SCALE GENOMIC DNA]</scope>
    <source>
        <strain evidence="2 4">76713</strain>
    </source>
</reference>
<dbReference type="RefSeq" id="WP_002716011.1">
    <property type="nucleotide sequence ID" value="NZ_CCAZ020000002.1"/>
</dbReference>
<proteinExistence type="predicted"/>
<dbReference type="EMBL" id="UIGB01000001">
    <property type="protein sequence ID" value="SUU85186.1"/>
    <property type="molecule type" value="Genomic_DNA"/>
</dbReference>
<reference evidence="3 5" key="3">
    <citation type="submission" date="2018-06" db="EMBL/GenBank/DDBJ databases">
        <authorList>
            <consortium name="Pathogen Informatics"/>
            <person name="Doyle S."/>
        </authorList>
    </citation>
    <scope>NUCLEOTIDE SEQUENCE [LARGE SCALE GENOMIC DNA]</scope>
    <source>
        <strain evidence="3 5">NCTC12722</strain>
    </source>
</reference>
<evidence type="ECO:0000313" key="2">
    <source>
        <dbReference type="EMBL" id="CEG09245.1"/>
    </source>
</evidence>
<evidence type="ECO:0000256" key="1">
    <source>
        <dbReference type="SAM" id="MobiDB-lite"/>
    </source>
</evidence>
<evidence type="ECO:0000313" key="5">
    <source>
        <dbReference type="Proteomes" id="UP000254343"/>
    </source>
</evidence>
<gene>
    <name evidence="2" type="ORF">BN961_02668</name>
    <name evidence="3" type="ORF">NCTC12722_02395</name>
</gene>
<dbReference type="AlphaFoldDB" id="A0A090MPD9"/>
<reference evidence="2" key="2">
    <citation type="submission" date="2014-03" db="EMBL/GenBank/DDBJ databases">
        <authorList>
            <person name="Saikia M."/>
            <person name="Chaudhari Y."/>
            <person name="Khan M."/>
            <person name="Devi D."/>
        </authorList>
    </citation>
    <scope>NUCLEOTIDE SEQUENCE</scope>
    <source>
        <strain evidence="2">76713</strain>
    </source>
</reference>
<protein>
    <submittedName>
        <fullName evidence="2">Uncharacterized protein</fullName>
    </submittedName>
</protein>
<sequence>MARAESAHQLRGKPCATDPAQPECGPIAGGTIDEPSVLDDLPEVIPVTGPELDVIEAYLGNLIDQFLLDAASDASISTGVPALDRD</sequence>
<feature type="region of interest" description="Disordered" evidence="1">
    <location>
        <begin position="1"/>
        <end position="32"/>
    </location>
</feature>
<evidence type="ECO:0000313" key="4">
    <source>
        <dbReference type="Proteomes" id="UP000035762"/>
    </source>
</evidence>
<organism evidence="2 4">
    <name type="scientific">Afipia felis</name>
    <name type="common">Cat scratch disease bacillus</name>
    <dbReference type="NCBI Taxonomy" id="1035"/>
    <lineage>
        <taxon>Bacteria</taxon>
        <taxon>Pseudomonadati</taxon>
        <taxon>Pseudomonadota</taxon>
        <taxon>Alphaproteobacteria</taxon>
        <taxon>Hyphomicrobiales</taxon>
        <taxon>Nitrobacteraceae</taxon>
        <taxon>Afipia</taxon>
    </lineage>
</organism>